<evidence type="ECO:0000313" key="2">
    <source>
        <dbReference type="Proteomes" id="UP000007174"/>
    </source>
</evidence>
<sequence length="108" mass="12957">RRQRDQHLLCHRRSRCHPRHEHSAHEFVHLPRLDNERIARRLCAIHLVHCIELLLQDQKLYYVSLICMVIWNGARDCTLEQGKKGVNNEEHRLKKCVLPRFSLTHVLN</sequence>
<dbReference type="HOGENOM" id="CLU_2203183_0_0_1"/>
<protein>
    <submittedName>
        <fullName evidence="1">Uncharacterized protein</fullName>
    </submittedName>
</protein>
<feature type="non-terminal residue" evidence="1">
    <location>
        <position position="1"/>
    </location>
</feature>
<proteinExistence type="predicted"/>
<evidence type="ECO:0000313" key="1">
    <source>
        <dbReference type="EMBL" id="CCF44400.1"/>
    </source>
</evidence>
<name>H1VVY9_COLHI</name>
<reference evidence="2" key="1">
    <citation type="journal article" date="2012" name="Nat. Genet.">
        <title>Lifestyle transitions in plant pathogenic Colletotrichum fungi deciphered by genome and transcriptome analyses.</title>
        <authorList>
            <person name="O'Connell R.J."/>
            <person name="Thon M.R."/>
            <person name="Hacquard S."/>
            <person name="Amyotte S.G."/>
            <person name="Kleemann J."/>
            <person name="Torres M.F."/>
            <person name="Damm U."/>
            <person name="Buiate E.A."/>
            <person name="Epstein L."/>
            <person name="Alkan N."/>
            <person name="Altmueller J."/>
            <person name="Alvarado-Balderrama L."/>
            <person name="Bauser C.A."/>
            <person name="Becker C."/>
            <person name="Birren B.W."/>
            <person name="Chen Z."/>
            <person name="Choi J."/>
            <person name="Crouch J.A."/>
            <person name="Duvick J.P."/>
            <person name="Farman M.A."/>
            <person name="Gan P."/>
            <person name="Heiman D."/>
            <person name="Henrissat B."/>
            <person name="Howard R.J."/>
            <person name="Kabbage M."/>
            <person name="Koch C."/>
            <person name="Kracher B."/>
            <person name="Kubo Y."/>
            <person name="Law A.D."/>
            <person name="Lebrun M.-H."/>
            <person name="Lee Y.-H."/>
            <person name="Miyara I."/>
            <person name="Moore N."/>
            <person name="Neumann U."/>
            <person name="Nordstroem K."/>
            <person name="Panaccione D.G."/>
            <person name="Panstruga R."/>
            <person name="Place M."/>
            <person name="Proctor R.H."/>
            <person name="Prusky D."/>
            <person name="Rech G."/>
            <person name="Reinhardt R."/>
            <person name="Rollins J.A."/>
            <person name="Rounsley S."/>
            <person name="Schardl C.L."/>
            <person name="Schwartz D.C."/>
            <person name="Shenoy N."/>
            <person name="Shirasu K."/>
            <person name="Sikhakolli U.R."/>
            <person name="Stueber K."/>
            <person name="Sukno S.A."/>
            <person name="Sweigard J.A."/>
            <person name="Takano Y."/>
            <person name="Takahara H."/>
            <person name="Trail F."/>
            <person name="van der Does H.C."/>
            <person name="Voll L.M."/>
            <person name="Will I."/>
            <person name="Young S."/>
            <person name="Zeng Q."/>
            <person name="Zhang J."/>
            <person name="Zhou S."/>
            <person name="Dickman M.B."/>
            <person name="Schulze-Lefert P."/>
            <person name="Ver Loren van Themaat E."/>
            <person name="Ma L.-J."/>
            <person name="Vaillancourt L.J."/>
        </authorList>
    </citation>
    <scope>NUCLEOTIDE SEQUENCE [LARGE SCALE GENOMIC DNA]</scope>
    <source>
        <strain evidence="2">IMI 349063</strain>
    </source>
</reference>
<organism evidence="1 2">
    <name type="scientific">Colletotrichum higginsianum (strain IMI 349063)</name>
    <name type="common">Crucifer anthracnose fungus</name>
    <dbReference type="NCBI Taxonomy" id="759273"/>
    <lineage>
        <taxon>Eukaryota</taxon>
        <taxon>Fungi</taxon>
        <taxon>Dikarya</taxon>
        <taxon>Ascomycota</taxon>
        <taxon>Pezizomycotina</taxon>
        <taxon>Sordariomycetes</taxon>
        <taxon>Hypocreomycetidae</taxon>
        <taxon>Glomerellales</taxon>
        <taxon>Glomerellaceae</taxon>
        <taxon>Colletotrichum</taxon>
        <taxon>Colletotrichum destructivum species complex</taxon>
    </lineage>
</organism>
<dbReference type="AlphaFoldDB" id="H1VVY9"/>
<dbReference type="Proteomes" id="UP000007174">
    <property type="component" value="Unassembled WGS sequence"/>
</dbReference>
<accession>H1VVY9</accession>
<dbReference type="EMBL" id="CACQ02006878">
    <property type="protein sequence ID" value="CCF44400.1"/>
    <property type="molecule type" value="Genomic_DNA"/>
</dbReference>
<gene>
    <name evidence="1" type="ORF">CH063_03321</name>
</gene>